<keyword evidence="1" id="KW-0167">Capsid protein</keyword>
<sequence length="1336" mass="152557">MDYKSASQLLPKIPVSANALQDIKIHTAEELFDNLLIYYGDNPENYNISFEGLLGIFCNSIEWANFFYTPIAVCSNVVKFDDLAKMSLGKVLFHIQVPRVATGNDTTAPKQATITITKFTEKRPINISFELSAACLQHLEDTFKNTILDKILNINAINTVLRSLKNSADALQRGLVHAFLKVILQKSPPQFILKTILDNKVDGRQSLSRVQRSNIFQNMKRKFNDTIFFLNRTNNIQFIYKVLIELVDSVTDSILENKETYITEDNTHISGSIIATSSVIQQLSSLLSLYINSKNISVPTTHGHFIMSKENAIIAIAHHAIMGDFNSYIDKPFSTQNTLPESEFFEHKQKLESLKMNTMLVGDKTVVLDSLNKIYKNTDTKNPLESDLELTFFFPMGLFLPHNTGFSTMENKVKLNNTMENNLPLATYFYNKDNILQKIEYSDLLKFLCHPLIYDSTILKRIFEALPLPKGEEYQKLCQNEYVRMPPFAILPNLYEVYADQEEVPKNINILKNELSISDFYKPGNITLKTELSPMYDISYQKIDRKVNVLCTPRIMLGNMPLPLTSAEFHEARAAQIAEISKNKVDPYEMTIQFISDSLTSNKYPEFAYIIELLVHGYRSAFQALQNTITQAIIYWFTTKQILLFCNNYEMIKLICNNLADMIPPNAYNYYRNLLLITRFIKRIIMISNTNEQLCGEPLSRFQNGIFDPRLICPFLHHIPRNVDTVLIAGEYPLSPNSINLRNYDISDLERMDSLDSTKIFDDTDRVDEEENINSKIFYFCVLPTLTNNRACGAGFDVKSFTLDFFYNDQFISNDDLYEQFTLENEILKTAIQDLVGSDNDPTQHAKNVFMSLCYIPENTKIIQSEGLLDPAQRHGNNFRYLQHLLYNGVCLITPINFFKKYIRVIPFHKFYSSPQICAGTEPIIHAFLNRFPHYNRFDGGFPLPKPLAHEFHNWHRTPFAVYSSSCPNTIHSMITLACMHQKLSAVSTAIQCKQKCHPGFAITLVRTDTFDVDTLMYGTKASTSIILNEPVITKEVRDVVSIYNMTQQLHFVDMGLGYSSTTSIAALKRIRTDMGSTIQNLFSVFPLQSFNNNEVNGWIRQFVGADKQKTDSETMNILSFGGIPQKPPSIILHGQQAVCDCIITPVTCDVNFFKQPNNPRGRASTMLGVEPYNEEMAIKALYDHSQTDSHGLYATVNPWASQKGSLSDIMFNREYNNQLGYNPKIYSPNTQFFTTNEILEKNKLLFKIITEYCSRSKTCIDNDSEVQYKCVEGTENLTQKPCQFLQEAYPIHSSSSQGLLESRTKNGNSQTSETHFGNFALGEIIPFERIIKNTL</sequence>
<dbReference type="InterPro" id="IPR000912">
    <property type="entry name" value="Herpes_MCP"/>
</dbReference>
<evidence type="ECO:0000256" key="2">
    <source>
        <dbReference type="ARBA" id="ARBA00022562"/>
    </source>
</evidence>
<keyword evidence="2" id="KW-1048">Host nucleus</keyword>
<evidence type="ECO:0000313" key="6">
    <source>
        <dbReference type="Proteomes" id="UP000202182"/>
    </source>
</evidence>
<dbReference type="PRINTS" id="PR00235">
    <property type="entry name" value="HSVCAPSIDMCP"/>
</dbReference>
<dbReference type="KEGG" id="vg:30999414"/>
<reference evidence="5" key="1">
    <citation type="submission" date="2016-12" db="EMBL/GenBank/DDBJ databases">
        <title>A murine herpesvirus closely related to ubiquitous human herpesviruses causes T-cell depletion.</title>
        <authorList>
            <person name="Patel S.J."/>
            <person name="Zhao G."/>
            <person name="Penna V.R."/>
            <person name="Park E."/>
            <person name="Lauron E.J."/>
            <person name="Harvey I.B."/>
            <person name="Beatty W.L."/>
            <person name="Plougastel-Douglas B."/>
            <person name="Poursine-Laurent J."/>
            <person name="Fremont D.H."/>
            <person name="Wang D."/>
            <person name="Yokoyama W.M."/>
        </authorList>
    </citation>
    <scope>NUCLEOTIDE SEQUENCE [LARGE SCALE GENOMIC DNA]</scope>
    <source>
        <strain evidence="5">YOK1</strain>
    </source>
</reference>
<keyword evidence="6" id="KW-1185">Reference proteome</keyword>
<dbReference type="Proteomes" id="UP000202182">
    <property type="component" value="Segment"/>
</dbReference>
<evidence type="ECO:0000256" key="1">
    <source>
        <dbReference type="ARBA" id="ARBA00022561"/>
    </source>
</evidence>
<proteinExistence type="predicted"/>
<accession>A0A1P8VIW6</accession>
<dbReference type="GO" id="GO:0039622">
    <property type="term" value="C:T=16 icosahedral viral capsid"/>
    <property type="evidence" value="ECO:0007669"/>
    <property type="project" value="UniProtKB-KW"/>
</dbReference>
<dbReference type="InterPro" id="IPR023233">
    <property type="entry name" value="Herpes_MCP_upper_sf"/>
</dbReference>
<organism evidence="5">
    <name type="scientific">Murid betaherpesvirus 3</name>
    <dbReference type="NCBI Taxonomy" id="2560603"/>
    <lineage>
        <taxon>Viruses</taxon>
        <taxon>Duplodnaviria</taxon>
        <taxon>Heunggongvirae</taxon>
        <taxon>Peploviricota</taxon>
        <taxon>Herviviricetes</taxon>
        <taxon>Herpesvirales</taxon>
        <taxon>Orthoherpesviridae</taxon>
        <taxon>Betaherpesvirinae</taxon>
        <taxon>Roseolovirus</taxon>
        <taxon>Roseolovirus muridbeta3</taxon>
    </lineage>
</organism>
<evidence type="ECO:0000256" key="3">
    <source>
        <dbReference type="ARBA" id="ARBA00022680"/>
    </source>
</evidence>
<dbReference type="EMBL" id="KY355735">
    <property type="protein sequence ID" value="APZ76288.1"/>
    <property type="molecule type" value="Genomic_DNA"/>
</dbReference>
<evidence type="ECO:0000313" key="5">
    <source>
        <dbReference type="EMBL" id="APZ76288.1"/>
    </source>
</evidence>
<name>A0A1P8VIW6_9BETA</name>
<protein>
    <submittedName>
        <fullName evidence="5">Major capsid protein</fullName>
    </submittedName>
</protein>
<keyword evidence="3" id="KW-1147">T=16 icosahedral capsid protein</keyword>
<dbReference type="GO" id="GO:0005198">
    <property type="term" value="F:structural molecule activity"/>
    <property type="evidence" value="ECO:0007669"/>
    <property type="project" value="InterPro"/>
</dbReference>
<gene>
    <name evidence="5" type="primary">ORF73</name>
    <name evidence="5" type="ORF">MRV_0077</name>
</gene>
<dbReference type="Pfam" id="PF03122">
    <property type="entry name" value="Herpes_MCP"/>
    <property type="match status" value="1"/>
</dbReference>
<keyword evidence="4" id="KW-0946">Virion</keyword>
<dbReference type="SUPFAM" id="SSF103417">
    <property type="entry name" value="Major capsid protein VP5"/>
    <property type="match status" value="1"/>
</dbReference>
<evidence type="ECO:0000256" key="4">
    <source>
        <dbReference type="ARBA" id="ARBA00022844"/>
    </source>
</evidence>